<feature type="transmembrane region" description="Helical" evidence="8">
    <location>
        <begin position="12"/>
        <end position="36"/>
    </location>
</feature>
<feature type="transmembrane region" description="Helical" evidence="8">
    <location>
        <begin position="48"/>
        <end position="66"/>
    </location>
</feature>
<protein>
    <recommendedName>
        <fullName evidence="11">Exosortase</fullName>
    </recommendedName>
</protein>
<keyword evidence="3" id="KW-0645">Protease</keyword>
<reference evidence="10" key="1">
    <citation type="journal article" date="2019" name="Int. J. Syst. Evol. Microbiol.">
        <title>The Global Catalogue of Microorganisms (GCM) 10K type strain sequencing project: providing services to taxonomists for standard genome sequencing and annotation.</title>
        <authorList>
            <consortium name="The Broad Institute Genomics Platform"/>
            <consortium name="The Broad Institute Genome Sequencing Center for Infectious Disease"/>
            <person name="Wu L."/>
            <person name="Ma J."/>
        </authorList>
    </citation>
    <scope>NUCLEOTIDE SEQUENCE [LARGE SCALE GENOMIC DNA]</scope>
    <source>
        <strain evidence="10">JCM 16603</strain>
    </source>
</reference>
<feature type="transmembrane region" description="Helical" evidence="8">
    <location>
        <begin position="78"/>
        <end position="101"/>
    </location>
</feature>
<dbReference type="RefSeq" id="WP_344708976.1">
    <property type="nucleotide sequence ID" value="NZ_BAAAZD010000001.1"/>
</dbReference>
<keyword evidence="2" id="KW-1003">Cell membrane</keyword>
<keyword evidence="10" id="KW-1185">Reference proteome</keyword>
<dbReference type="NCBIfam" id="NF035943">
    <property type="entry name" value="exosort_XrtV"/>
    <property type="match status" value="1"/>
</dbReference>
<dbReference type="InterPro" id="IPR026392">
    <property type="entry name" value="Exo/Archaeosortase_dom"/>
</dbReference>
<evidence type="ECO:0000313" key="9">
    <source>
        <dbReference type="EMBL" id="GAA4000729.1"/>
    </source>
</evidence>
<evidence type="ECO:0000256" key="4">
    <source>
        <dbReference type="ARBA" id="ARBA00022692"/>
    </source>
</evidence>
<feature type="transmembrane region" description="Helical" evidence="8">
    <location>
        <begin position="223"/>
        <end position="249"/>
    </location>
</feature>
<dbReference type="Pfam" id="PF09721">
    <property type="entry name" value="Exosortase_EpsH"/>
    <property type="match status" value="1"/>
</dbReference>
<proteinExistence type="predicted"/>
<comment type="caution">
    <text evidence="9">The sequence shown here is derived from an EMBL/GenBank/DDBJ whole genome shotgun (WGS) entry which is preliminary data.</text>
</comment>
<evidence type="ECO:0008006" key="11">
    <source>
        <dbReference type="Google" id="ProtNLM"/>
    </source>
</evidence>
<comment type="subcellular location">
    <subcellularLocation>
        <location evidence="1">Cell membrane</location>
        <topology evidence="1">Multi-pass membrane protein</topology>
    </subcellularLocation>
</comment>
<name>A0ABP7RQ61_9SPHN</name>
<evidence type="ECO:0000256" key="5">
    <source>
        <dbReference type="ARBA" id="ARBA00022801"/>
    </source>
</evidence>
<evidence type="ECO:0000256" key="1">
    <source>
        <dbReference type="ARBA" id="ARBA00004651"/>
    </source>
</evidence>
<dbReference type="InterPro" id="IPR019127">
    <property type="entry name" value="Exosortase"/>
</dbReference>
<dbReference type="NCBIfam" id="TIGR04178">
    <property type="entry name" value="exo_archaeo"/>
    <property type="match status" value="1"/>
</dbReference>
<keyword evidence="7 8" id="KW-0472">Membrane</keyword>
<feature type="transmembrane region" description="Helical" evidence="8">
    <location>
        <begin position="186"/>
        <end position="211"/>
    </location>
</feature>
<evidence type="ECO:0000256" key="3">
    <source>
        <dbReference type="ARBA" id="ARBA00022670"/>
    </source>
</evidence>
<keyword evidence="5" id="KW-0378">Hydrolase</keyword>
<dbReference type="Proteomes" id="UP001501310">
    <property type="component" value="Unassembled WGS sequence"/>
</dbReference>
<dbReference type="NCBIfam" id="TIGR02602">
    <property type="entry name" value="8TM_EpsH"/>
    <property type="match status" value="1"/>
</dbReference>
<dbReference type="EMBL" id="BAAAZD010000001">
    <property type="protein sequence ID" value="GAA4000729.1"/>
    <property type="molecule type" value="Genomic_DNA"/>
</dbReference>
<organism evidence="9 10">
    <name type="scientific">Sphingomonas humi</name>
    <dbReference type="NCBI Taxonomy" id="335630"/>
    <lineage>
        <taxon>Bacteria</taxon>
        <taxon>Pseudomonadati</taxon>
        <taxon>Pseudomonadota</taxon>
        <taxon>Alphaproteobacteria</taxon>
        <taxon>Sphingomonadales</taxon>
        <taxon>Sphingomonadaceae</taxon>
        <taxon>Sphingomonas</taxon>
    </lineage>
</organism>
<dbReference type="InterPro" id="IPR013426">
    <property type="entry name" value="EpsH-like"/>
</dbReference>
<evidence type="ECO:0000313" key="10">
    <source>
        <dbReference type="Proteomes" id="UP001501310"/>
    </source>
</evidence>
<accession>A0ABP7RQ61</accession>
<feature type="transmembrane region" description="Helical" evidence="8">
    <location>
        <begin position="261"/>
        <end position="281"/>
    </location>
</feature>
<keyword evidence="6 8" id="KW-1133">Transmembrane helix</keyword>
<gene>
    <name evidence="9" type="ORF">GCM10022211_09080</name>
</gene>
<sequence length="296" mass="32108">MLLVKQKEKANWLSQWQLSHVALIVGFLAFVLPPMFDVARFNWTTEQGGHGPIVMATGLWLLWREYSASRHLTRPGNAILGIGALLVLVPLYIVAGITGILELQVFIMYAAVVAGAYLLVGPAVLRACWFPILYLAFALPPPDQVVAVITQPVKIVISSAAVKFLYALGYPIGSSGVMIQIAQYELLVAAACSGLNSLLTLSAICMFYVYLKNSDDKKLFIGMALLVVPIAVLANFIRVLILILITYYAGEATAQGFLHDFAGILTFAAALATLMAIEAIITSPRRLWARKKAANA</sequence>
<evidence type="ECO:0000256" key="8">
    <source>
        <dbReference type="SAM" id="Phobius"/>
    </source>
</evidence>
<feature type="transmembrane region" description="Helical" evidence="8">
    <location>
        <begin position="107"/>
        <end position="133"/>
    </location>
</feature>
<evidence type="ECO:0000256" key="2">
    <source>
        <dbReference type="ARBA" id="ARBA00022475"/>
    </source>
</evidence>
<evidence type="ECO:0000256" key="6">
    <source>
        <dbReference type="ARBA" id="ARBA00022989"/>
    </source>
</evidence>
<evidence type="ECO:0000256" key="7">
    <source>
        <dbReference type="ARBA" id="ARBA00023136"/>
    </source>
</evidence>
<keyword evidence="4 8" id="KW-0812">Transmembrane</keyword>